<proteinExistence type="predicted"/>
<organism evidence="3 4">
    <name type="scientific">Streptomyces indicus</name>
    <dbReference type="NCBI Taxonomy" id="417292"/>
    <lineage>
        <taxon>Bacteria</taxon>
        <taxon>Bacillati</taxon>
        <taxon>Actinomycetota</taxon>
        <taxon>Actinomycetes</taxon>
        <taxon>Kitasatosporales</taxon>
        <taxon>Streptomycetaceae</taxon>
        <taxon>Streptomyces</taxon>
    </lineage>
</organism>
<dbReference type="AlphaFoldDB" id="A0A1G9JLP5"/>
<feature type="compositionally biased region" description="Low complexity" evidence="1">
    <location>
        <begin position="634"/>
        <end position="649"/>
    </location>
</feature>
<evidence type="ECO:0000313" key="3">
    <source>
        <dbReference type="EMBL" id="SDL38226.1"/>
    </source>
</evidence>
<dbReference type="EMBL" id="FNFF01000032">
    <property type="protein sequence ID" value="SDL38226.1"/>
    <property type="molecule type" value="Genomic_DNA"/>
</dbReference>
<name>A0A1G9JLP5_9ACTN</name>
<evidence type="ECO:0000259" key="2">
    <source>
        <dbReference type="Pfam" id="PF21818"/>
    </source>
</evidence>
<evidence type="ECO:0000256" key="1">
    <source>
        <dbReference type="SAM" id="MobiDB-lite"/>
    </source>
</evidence>
<dbReference type="RefSeq" id="WP_093618185.1">
    <property type="nucleotide sequence ID" value="NZ_FNFF01000032.1"/>
</dbReference>
<keyword evidence="4" id="KW-1185">Reference proteome</keyword>
<dbReference type="Proteomes" id="UP000199155">
    <property type="component" value="Unassembled WGS sequence"/>
</dbReference>
<sequence length="767" mass="81320">MPAEYATRTRIAVDRGRAEAAVEFPPAAGKGKARAAAARRLAVVYRVEARHPYRTLHYNPASPDAPAPTPDELRLDVSGDPERVARYLSAVPRYLARVEAVTTKAVRVYGRWARSVAGEEALEYTDAGGARAYARRFRADAFAAVADFLGISALPRYVDPAAPMWDQAARIAWDVVKAEGPVSLYAMHDEAEAEELLAAADRTPDPAAEAFERELAELRAAERRRSARLFAALDGEEFPADEAPVEEAAAEDVVEDQEDEALPAVELTPVQRRWLHTAAAHPEGFLPASVNLRTARSLGAAGLVQWTRPQGRTVPVAEAVWKLDAGEVRITAAGRRRAAAEERERVVIVACGGRKAVYADGVRKGEPVIGERAGALYVGSYHRAMRRAADALTQGGRSGRVLILSAKYGLVELDRHLLNYDLKAGDPGTVDGETLRRQAHELGISGAAVTVLGGRAYVELAGEVWDEFAAPLAGTRGIGEQLARLAAIYDPARAAVEAAAEDVVEDQDQEDEALLDSPAAPARPVELAPAAGPRRRSHPLSRPLSSARLSSGVTCADAPVPPALRAARQGRRHGGGGACPSNRWTAARRDVRGPGIGHGERVHRPVIALAVAALAVLATGCVSVSSTDDKAPGPRARPVLSSAPSPASVTQAPAREALTRTGSDPSPSPSSAVPRPRSTPSVARAPRSAVPAPAGRPALPPQGHRVRPPAPPRRAVRPPSSRPKHRPARPKHRAPAAPSYSMRDVCRAAQGVTEPGLVSLCRSTYGG</sequence>
<reference evidence="3 4" key="1">
    <citation type="submission" date="2016-10" db="EMBL/GenBank/DDBJ databases">
        <authorList>
            <person name="de Groot N.N."/>
        </authorList>
    </citation>
    <scope>NUCLEOTIDE SEQUENCE [LARGE SCALE GENOMIC DNA]</scope>
    <source>
        <strain evidence="3 4">CGMCC 4.5727</strain>
    </source>
</reference>
<dbReference type="OrthoDB" id="4729827at2"/>
<feature type="compositionally biased region" description="Acidic residues" evidence="1">
    <location>
        <begin position="500"/>
        <end position="514"/>
    </location>
</feature>
<feature type="compositionally biased region" description="Low complexity" evidence="1">
    <location>
        <begin position="540"/>
        <end position="551"/>
    </location>
</feature>
<feature type="compositionally biased region" description="Low complexity" evidence="1">
    <location>
        <begin position="659"/>
        <end position="697"/>
    </location>
</feature>
<feature type="region of interest" description="Disordered" evidence="1">
    <location>
        <begin position="624"/>
        <end position="742"/>
    </location>
</feature>
<feature type="region of interest" description="Disordered" evidence="1">
    <location>
        <begin position="500"/>
        <end position="555"/>
    </location>
</feature>
<accession>A0A1G9JLP5</accession>
<feature type="domain" description="DUF6884" evidence="2">
    <location>
        <begin position="371"/>
        <end position="485"/>
    </location>
</feature>
<evidence type="ECO:0000313" key="4">
    <source>
        <dbReference type="Proteomes" id="UP000199155"/>
    </source>
</evidence>
<protein>
    <recommendedName>
        <fullName evidence="2">DUF6884 domain-containing protein</fullName>
    </recommendedName>
</protein>
<feature type="compositionally biased region" description="Basic residues" evidence="1">
    <location>
        <begin position="722"/>
        <end position="734"/>
    </location>
</feature>
<dbReference type="InterPro" id="IPR049251">
    <property type="entry name" value="DUF6884"/>
</dbReference>
<dbReference type="STRING" id="417292.SAMN05421806_13228"/>
<dbReference type="Pfam" id="PF21818">
    <property type="entry name" value="DUF6884"/>
    <property type="match status" value="1"/>
</dbReference>
<feature type="region of interest" description="Disordered" evidence="1">
    <location>
        <begin position="567"/>
        <end position="586"/>
    </location>
</feature>
<gene>
    <name evidence="3" type="ORF">SAMN05421806_13228</name>
</gene>